<evidence type="ECO:0000313" key="8">
    <source>
        <dbReference type="EMBL" id="KAK9124887.1"/>
    </source>
</evidence>
<dbReference type="PROSITE" id="PS51469">
    <property type="entry name" value="SUN"/>
    <property type="match status" value="1"/>
</dbReference>
<comment type="subcellular location">
    <subcellularLocation>
        <location evidence="1">Membrane</location>
    </subcellularLocation>
</comment>
<proteinExistence type="predicted"/>
<evidence type="ECO:0000256" key="6">
    <source>
        <dbReference type="SAM" id="Phobius"/>
    </source>
</evidence>
<name>A0AAP0IZP4_9MAGN</name>
<feature type="region of interest" description="Disordered" evidence="5">
    <location>
        <begin position="51"/>
        <end position="109"/>
    </location>
</feature>
<dbReference type="InterPro" id="IPR045119">
    <property type="entry name" value="SUN1-5"/>
</dbReference>
<evidence type="ECO:0000313" key="9">
    <source>
        <dbReference type="Proteomes" id="UP001419268"/>
    </source>
</evidence>
<gene>
    <name evidence="8" type="ORF">Scep_013733</name>
</gene>
<keyword evidence="9" id="KW-1185">Reference proteome</keyword>
<feature type="transmembrane region" description="Helical" evidence="6">
    <location>
        <begin position="118"/>
        <end position="140"/>
    </location>
</feature>
<dbReference type="Proteomes" id="UP001419268">
    <property type="component" value="Unassembled WGS sequence"/>
</dbReference>
<keyword evidence="4 6" id="KW-0472">Membrane</keyword>
<dbReference type="EMBL" id="JBBNAG010000006">
    <property type="protein sequence ID" value="KAK9124887.1"/>
    <property type="molecule type" value="Genomic_DNA"/>
</dbReference>
<keyword evidence="3 6" id="KW-1133">Transmembrane helix</keyword>
<evidence type="ECO:0000259" key="7">
    <source>
        <dbReference type="PROSITE" id="PS51469"/>
    </source>
</evidence>
<evidence type="ECO:0000256" key="5">
    <source>
        <dbReference type="SAM" id="MobiDB-lite"/>
    </source>
</evidence>
<protein>
    <recommendedName>
        <fullName evidence="7">SUN domain-containing protein</fullName>
    </recommendedName>
</protein>
<reference evidence="8 9" key="1">
    <citation type="submission" date="2024-01" db="EMBL/GenBank/DDBJ databases">
        <title>Genome assemblies of Stephania.</title>
        <authorList>
            <person name="Yang L."/>
        </authorList>
    </citation>
    <scope>NUCLEOTIDE SEQUENCE [LARGE SCALE GENOMIC DNA]</scope>
    <source>
        <strain evidence="8">JXDWG</strain>
        <tissue evidence="8">Leaf</tissue>
    </source>
</reference>
<evidence type="ECO:0000256" key="3">
    <source>
        <dbReference type="ARBA" id="ARBA00022989"/>
    </source>
</evidence>
<sequence length="475" mass="51932">MSASTVAITANPAVNNVPSLALGSRKRSSVTVTEKRSASIELVPEAASAGVAASEHTGGNGKDLSHSMRGESVLDRPKELPALNGRRIGGGGGVSSTVSPRRRKVVAKPPDKPKWRTVLSVFTKNLVLFLILLGLFQMLWKLGRKSGSGEGTGSPLAIAEVESRIAEVEGLVKKTAKMMQVQVEVVDRKIENEVGGLRRELTKTVAEKSSFLEDALKKLEVRVDGLDKSLTEFRASDFLTKSELETFLDELKKSRSAEEREKDWSLDDIRAVARTIVEREVERHAADGLGKVDYALASAGGKIVAHSESILCPSSGFWYFRPSCLNYVLKESFRMLQPSFGEPGQCFPFKGDNGFVVIKLRSAIIPEALTLEHVAKSVAYDQASAPKYFRINGWYEGNGASPANHVDMKFLLGEFTYDLERSNAQTFELDSTDSGIINMVRLDFASNHGAPHTCIYRIRVHGHEPDSVAVPTLRS</sequence>
<dbReference type="GO" id="GO:0016020">
    <property type="term" value="C:membrane"/>
    <property type="evidence" value="ECO:0007669"/>
    <property type="project" value="UniProtKB-SubCell"/>
</dbReference>
<dbReference type="AlphaFoldDB" id="A0AAP0IZP4"/>
<dbReference type="Gene3D" id="2.60.120.260">
    <property type="entry name" value="Galactose-binding domain-like"/>
    <property type="match status" value="1"/>
</dbReference>
<evidence type="ECO:0000256" key="2">
    <source>
        <dbReference type="ARBA" id="ARBA00022692"/>
    </source>
</evidence>
<evidence type="ECO:0000256" key="1">
    <source>
        <dbReference type="ARBA" id="ARBA00004370"/>
    </source>
</evidence>
<dbReference type="PANTHER" id="PTHR12911">
    <property type="entry name" value="SAD1/UNC-84-LIKE PROTEIN-RELATED"/>
    <property type="match status" value="1"/>
</dbReference>
<comment type="caution">
    <text evidence="8">The sequence shown here is derived from an EMBL/GenBank/DDBJ whole genome shotgun (WGS) entry which is preliminary data.</text>
</comment>
<dbReference type="PANTHER" id="PTHR12911:SF8">
    <property type="entry name" value="KLAROID PROTEIN-RELATED"/>
    <property type="match status" value="1"/>
</dbReference>
<keyword evidence="2 6" id="KW-0812">Transmembrane</keyword>
<organism evidence="8 9">
    <name type="scientific">Stephania cephalantha</name>
    <dbReference type="NCBI Taxonomy" id="152367"/>
    <lineage>
        <taxon>Eukaryota</taxon>
        <taxon>Viridiplantae</taxon>
        <taxon>Streptophyta</taxon>
        <taxon>Embryophyta</taxon>
        <taxon>Tracheophyta</taxon>
        <taxon>Spermatophyta</taxon>
        <taxon>Magnoliopsida</taxon>
        <taxon>Ranunculales</taxon>
        <taxon>Menispermaceae</taxon>
        <taxon>Menispermoideae</taxon>
        <taxon>Cissampelideae</taxon>
        <taxon>Stephania</taxon>
    </lineage>
</organism>
<dbReference type="GO" id="GO:0005635">
    <property type="term" value="C:nuclear envelope"/>
    <property type="evidence" value="ECO:0007669"/>
    <property type="project" value="TreeGrafter"/>
</dbReference>
<feature type="domain" description="SUN" evidence="7">
    <location>
        <begin position="289"/>
        <end position="465"/>
    </location>
</feature>
<dbReference type="GO" id="GO:0043495">
    <property type="term" value="F:protein-membrane adaptor activity"/>
    <property type="evidence" value="ECO:0007669"/>
    <property type="project" value="TreeGrafter"/>
</dbReference>
<feature type="compositionally biased region" description="Basic and acidic residues" evidence="5">
    <location>
        <begin position="63"/>
        <end position="79"/>
    </location>
</feature>
<accession>A0AAP0IZP4</accession>
<dbReference type="InterPro" id="IPR012919">
    <property type="entry name" value="SUN_dom"/>
</dbReference>
<dbReference type="Pfam" id="PF07738">
    <property type="entry name" value="Sad1_UNC"/>
    <property type="match status" value="1"/>
</dbReference>
<evidence type="ECO:0000256" key="4">
    <source>
        <dbReference type="ARBA" id="ARBA00023136"/>
    </source>
</evidence>